<reference evidence="2 3" key="1">
    <citation type="submission" date="2019-07" db="EMBL/GenBank/DDBJ databases">
        <title>Whole genome shotgun sequence of Clostridium butyricum NBRC 3858.</title>
        <authorList>
            <person name="Hosoyama A."/>
            <person name="Uohara A."/>
            <person name="Ohji S."/>
            <person name="Ichikawa N."/>
        </authorList>
    </citation>
    <scope>NUCLEOTIDE SEQUENCE [LARGE SCALE GENOMIC DNA]</scope>
    <source>
        <strain evidence="2 3">NBRC 3858</strain>
    </source>
</reference>
<comment type="caution">
    <text evidence="2">The sequence shown here is derived from an EMBL/GenBank/DDBJ whole genome shotgun (WGS) entry which is preliminary data.</text>
</comment>
<evidence type="ECO:0000256" key="1">
    <source>
        <dbReference type="SAM" id="Coils"/>
    </source>
</evidence>
<proteinExistence type="predicted"/>
<dbReference type="RefSeq" id="WP_146869352.1">
    <property type="nucleotide sequence ID" value="NZ_BKBC01000107.1"/>
</dbReference>
<dbReference type="AlphaFoldDB" id="A0A512TTW8"/>
<dbReference type="EMBL" id="BKBC01000107">
    <property type="protein sequence ID" value="GEQ23378.1"/>
    <property type="molecule type" value="Genomic_DNA"/>
</dbReference>
<accession>A0A512TTW8</accession>
<evidence type="ECO:0008006" key="4">
    <source>
        <dbReference type="Google" id="ProtNLM"/>
    </source>
</evidence>
<name>A0A512TTW8_CLOBU</name>
<sequence length="498" mass="58994">MDIEYKSVVENYRERIGRLALFDPLYSLSKKKTMDKSNKEVDYFGLGMLSLLFFFENMLMRNKKTGVKELAEFLHVNTVEFINLDEQGFEKVARTIIEIFRPASGKRSSKSFFNYETKSIDNVQYSILKAGRADLQSNVQYYVLDEQGLELIFATKEYFNEFQLSINQLVLRKQLEKGEFAGALRQINEMSLDVKNLQDRIIKIKHEVNRNIISNETYDRYKNIIEDINNRLTHENEEFDELRQFVHETKEKVAAEKTRDEDKKAYTLILRIDKELGQVHYDHSMLLKESIVLKTSALEAAQECLYYAGIDSFNFNNEITARVFSSPLPLHSIRTIINPFLYFERKKSWSPLTVFSPQRIENIGRSDKAENFMEVDEKYKDDNDFIMLSKQFFKFGEIIFEALGEDKKITLENLIMYIQDKKKDVLYMRSFYDLWMILHQKSPIILEDNDESEEDLLSKFYSVFKDKCRILSIEERKGIIKANNRFEIKNMIFRMEDE</sequence>
<gene>
    <name evidence="2" type="ORF">CBU02nite_38840</name>
</gene>
<protein>
    <recommendedName>
        <fullName evidence="4">Replicative DNA helicase</fullName>
    </recommendedName>
</protein>
<evidence type="ECO:0000313" key="2">
    <source>
        <dbReference type="EMBL" id="GEQ23378.1"/>
    </source>
</evidence>
<keyword evidence="1" id="KW-0175">Coiled coil</keyword>
<organism evidence="2 3">
    <name type="scientific">Clostridium butyricum</name>
    <dbReference type="NCBI Taxonomy" id="1492"/>
    <lineage>
        <taxon>Bacteria</taxon>
        <taxon>Bacillati</taxon>
        <taxon>Bacillota</taxon>
        <taxon>Clostridia</taxon>
        <taxon>Eubacteriales</taxon>
        <taxon>Clostridiaceae</taxon>
        <taxon>Clostridium</taxon>
    </lineage>
</organism>
<dbReference type="Proteomes" id="UP000321089">
    <property type="component" value="Unassembled WGS sequence"/>
</dbReference>
<feature type="coiled-coil region" evidence="1">
    <location>
        <begin position="180"/>
        <end position="238"/>
    </location>
</feature>
<evidence type="ECO:0000313" key="3">
    <source>
        <dbReference type="Proteomes" id="UP000321089"/>
    </source>
</evidence>